<dbReference type="HOGENOM" id="CLU_2076455_0_0_1"/>
<feature type="compositionally biased region" description="Gly residues" evidence="1">
    <location>
        <begin position="66"/>
        <end position="79"/>
    </location>
</feature>
<evidence type="ECO:0000256" key="1">
    <source>
        <dbReference type="SAM" id="MobiDB-lite"/>
    </source>
</evidence>
<organism evidence="2 3">
    <name type="scientific">Chlamydomonas reinhardtii</name>
    <name type="common">Chlamydomonas smithii</name>
    <dbReference type="NCBI Taxonomy" id="3055"/>
    <lineage>
        <taxon>Eukaryota</taxon>
        <taxon>Viridiplantae</taxon>
        <taxon>Chlorophyta</taxon>
        <taxon>core chlorophytes</taxon>
        <taxon>Chlorophyceae</taxon>
        <taxon>CS clade</taxon>
        <taxon>Chlamydomonadales</taxon>
        <taxon>Chlamydomonadaceae</taxon>
        <taxon>Chlamydomonas</taxon>
    </lineage>
</organism>
<protein>
    <submittedName>
        <fullName evidence="2">Uncharacterized protein</fullName>
    </submittedName>
</protein>
<dbReference type="PaxDb" id="3055-EDP00123"/>
<keyword evidence="3" id="KW-1185">Reference proteome</keyword>
<dbReference type="AlphaFoldDB" id="A8J7K8"/>
<gene>
    <name evidence="2" type="ORF">CHLRE_03g155400v5</name>
</gene>
<evidence type="ECO:0000313" key="3">
    <source>
        <dbReference type="Proteomes" id="UP000006906"/>
    </source>
</evidence>
<dbReference type="KEGG" id="cre:CHLRE_03g155400v5"/>
<dbReference type="RefSeq" id="XP_001697461.1">
    <property type="nucleotide sequence ID" value="XM_001697409.2"/>
</dbReference>
<feature type="region of interest" description="Disordered" evidence="1">
    <location>
        <begin position="36"/>
        <end position="79"/>
    </location>
</feature>
<dbReference type="EMBL" id="CM008964">
    <property type="protein sequence ID" value="PNW84704.1"/>
    <property type="molecule type" value="Genomic_DNA"/>
</dbReference>
<dbReference type="Proteomes" id="UP000006906">
    <property type="component" value="Chromosome 3"/>
</dbReference>
<dbReference type="Gramene" id="PNW84704">
    <property type="protein sequence ID" value="PNW84704"/>
    <property type="gene ID" value="CHLRE_03g155400v5"/>
</dbReference>
<dbReference type="OrthoDB" id="543557at2759"/>
<accession>A8J7K8</accession>
<dbReference type="GeneID" id="5723068"/>
<evidence type="ECO:0000313" key="2">
    <source>
        <dbReference type="EMBL" id="PNW84704.1"/>
    </source>
</evidence>
<sequence>MHKTPCLHGGSSLSAGRAPLARLCCASQRVRGPAPAQAFWKQSGASAGKSGKARPGAKAQQPKQKAGGGKQGGGGGGGLMDSEVPVYAEAFDINKCVDLYLRFFKWVSSPVTGGSGKK</sequence>
<feature type="compositionally biased region" description="Low complexity" evidence="1">
    <location>
        <begin position="56"/>
        <end position="65"/>
    </location>
</feature>
<dbReference type="InParanoid" id="A8J7K8"/>
<name>A8J7K8_CHLRE</name>
<proteinExistence type="predicted"/>
<reference evidence="2 3" key="1">
    <citation type="journal article" date="2007" name="Science">
        <title>The Chlamydomonas genome reveals the evolution of key animal and plant functions.</title>
        <authorList>
            <person name="Merchant S.S."/>
            <person name="Prochnik S.E."/>
            <person name="Vallon O."/>
            <person name="Harris E.H."/>
            <person name="Karpowicz S.J."/>
            <person name="Witman G.B."/>
            <person name="Terry A."/>
            <person name="Salamov A."/>
            <person name="Fritz-Laylin L.K."/>
            <person name="Marechal-Drouard L."/>
            <person name="Marshall W.F."/>
            <person name="Qu L.H."/>
            <person name="Nelson D.R."/>
            <person name="Sanderfoot A.A."/>
            <person name="Spalding M.H."/>
            <person name="Kapitonov V.V."/>
            <person name="Ren Q."/>
            <person name="Ferris P."/>
            <person name="Lindquist E."/>
            <person name="Shapiro H."/>
            <person name="Lucas S.M."/>
            <person name="Grimwood J."/>
            <person name="Schmutz J."/>
            <person name="Cardol P."/>
            <person name="Cerutti H."/>
            <person name="Chanfreau G."/>
            <person name="Chen C.L."/>
            <person name="Cognat V."/>
            <person name="Croft M.T."/>
            <person name="Dent R."/>
            <person name="Dutcher S."/>
            <person name="Fernandez E."/>
            <person name="Fukuzawa H."/>
            <person name="Gonzalez-Ballester D."/>
            <person name="Gonzalez-Halphen D."/>
            <person name="Hallmann A."/>
            <person name="Hanikenne M."/>
            <person name="Hippler M."/>
            <person name="Inwood W."/>
            <person name="Jabbari K."/>
            <person name="Kalanon M."/>
            <person name="Kuras R."/>
            <person name="Lefebvre P.A."/>
            <person name="Lemaire S.D."/>
            <person name="Lobanov A.V."/>
            <person name="Lohr M."/>
            <person name="Manuell A."/>
            <person name="Meier I."/>
            <person name="Mets L."/>
            <person name="Mittag M."/>
            <person name="Mittelmeier T."/>
            <person name="Moroney J.V."/>
            <person name="Moseley J."/>
            <person name="Napoli C."/>
            <person name="Nedelcu A.M."/>
            <person name="Niyogi K."/>
            <person name="Novoselov S.V."/>
            <person name="Paulsen I.T."/>
            <person name="Pazour G."/>
            <person name="Purton S."/>
            <person name="Ral J.P."/>
            <person name="Riano-Pachon D.M."/>
            <person name="Riekhof W."/>
            <person name="Rymarquis L."/>
            <person name="Schroda M."/>
            <person name="Stern D."/>
            <person name="Umen J."/>
            <person name="Willows R."/>
            <person name="Wilson N."/>
            <person name="Zimmer S.L."/>
            <person name="Allmer J."/>
            <person name="Balk J."/>
            <person name="Bisova K."/>
            <person name="Chen C.J."/>
            <person name="Elias M."/>
            <person name="Gendler K."/>
            <person name="Hauser C."/>
            <person name="Lamb M.R."/>
            <person name="Ledford H."/>
            <person name="Long J.C."/>
            <person name="Minagawa J."/>
            <person name="Page M.D."/>
            <person name="Pan J."/>
            <person name="Pootakham W."/>
            <person name="Roje S."/>
            <person name="Rose A."/>
            <person name="Stahlberg E."/>
            <person name="Terauchi A.M."/>
            <person name="Yang P."/>
            <person name="Ball S."/>
            <person name="Bowler C."/>
            <person name="Dieckmann C.L."/>
            <person name="Gladyshev V.N."/>
            <person name="Green P."/>
            <person name="Jorgensen R."/>
            <person name="Mayfield S."/>
            <person name="Mueller-Roeber B."/>
            <person name="Rajamani S."/>
            <person name="Sayre R.T."/>
            <person name="Brokstein P."/>
            <person name="Dubchak I."/>
            <person name="Goodstein D."/>
            <person name="Hornick L."/>
            <person name="Huang Y.W."/>
            <person name="Jhaveri J."/>
            <person name="Luo Y."/>
            <person name="Martinez D."/>
            <person name="Ngau W.C."/>
            <person name="Otillar B."/>
            <person name="Poliakov A."/>
            <person name="Porter A."/>
            <person name="Szajkowski L."/>
            <person name="Werner G."/>
            <person name="Zhou K."/>
            <person name="Grigoriev I.V."/>
            <person name="Rokhsar D.S."/>
            <person name="Grossman A.R."/>
        </authorList>
    </citation>
    <scope>NUCLEOTIDE SEQUENCE [LARGE SCALE GENOMIC DNA]</scope>
    <source>
        <strain evidence="3">CC-503</strain>
    </source>
</reference>